<organism evidence="7 8">
    <name type="scientific">Rhodococcus ruber</name>
    <dbReference type="NCBI Taxonomy" id="1830"/>
    <lineage>
        <taxon>Bacteria</taxon>
        <taxon>Bacillati</taxon>
        <taxon>Actinomycetota</taxon>
        <taxon>Actinomycetes</taxon>
        <taxon>Mycobacteriales</taxon>
        <taxon>Nocardiaceae</taxon>
        <taxon>Rhodococcus</taxon>
    </lineage>
</organism>
<dbReference type="RefSeq" id="WP_269601818.1">
    <property type="nucleotide sequence ID" value="NZ_JAPWIJ010000001.1"/>
</dbReference>
<reference evidence="7" key="1">
    <citation type="submission" date="2022-12" db="EMBL/GenBank/DDBJ databases">
        <authorList>
            <person name="Krivoruchko A.V."/>
            <person name="Elkin A."/>
        </authorList>
    </citation>
    <scope>NUCLEOTIDE SEQUENCE</scope>
    <source>
        <strain evidence="7">IEGM 1391</strain>
    </source>
</reference>
<dbReference type="Proteomes" id="UP001081071">
    <property type="component" value="Unassembled WGS sequence"/>
</dbReference>
<dbReference type="InterPro" id="IPR036388">
    <property type="entry name" value="WH-like_DNA-bd_sf"/>
</dbReference>
<proteinExistence type="inferred from homology"/>
<dbReference type="PROSITE" id="PS50931">
    <property type="entry name" value="HTH_LYSR"/>
    <property type="match status" value="1"/>
</dbReference>
<keyword evidence="4" id="KW-0010">Activator</keyword>
<evidence type="ECO:0000256" key="5">
    <source>
        <dbReference type="ARBA" id="ARBA00023163"/>
    </source>
</evidence>
<dbReference type="PANTHER" id="PTHR30346">
    <property type="entry name" value="TRANSCRIPTIONAL DUAL REGULATOR HCAR-RELATED"/>
    <property type="match status" value="1"/>
</dbReference>
<keyword evidence="2" id="KW-0805">Transcription regulation</keyword>
<dbReference type="InterPro" id="IPR005119">
    <property type="entry name" value="LysR_subst-bd"/>
</dbReference>
<comment type="caution">
    <text evidence="7">The sequence shown here is derived from an EMBL/GenBank/DDBJ whole genome shotgun (WGS) entry which is preliminary data.</text>
</comment>
<keyword evidence="8" id="KW-1185">Reference proteome</keyword>
<protein>
    <submittedName>
        <fullName evidence="7">LysR substrate-binding domain-containing protein</fullName>
    </submittedName>
</protein>
<evidence type="ECO:0000313" key="7">
    <source>
        <dbReference type="EMBL" id="MCZ4517211.1"/>
    </source>
</evidence>
<dbReference type="SUPFAM" id="SSF53850">
    <property type="entry name" value="Periplasmic binding protein-like II"/>
    <property type="match status" value="1"/>
</dbReference>
<dbReference type="Gene3D" id="1.10.10.10">
    <property type="entry name" value="Winged helix-like DNA-binding domain superfamily/Winged helix DNA-binding domain"/>
    <property type="match status" value="1"/>
</dbReference>
<accession>A0ABT4M8F1</accession>
<evidence type="ECO:0000256" key="1">
    <source>
        <dbReference type="ARBA" id="ARBA00009437"/>
    </source>
</evidence>
<keyword evidence="3" id="KW-0238">DNA-binding</keyword>
<dbReference type="InterPro" id="IPR000847">
    <property type="entry name" value="LysR_HTH_N"/>
</dbReference>
<evidence type="ECO:0000256" key="4">
    <source>
        <dbReference type="ARBA" id="ARBA00023159"/>
    </source>
</evidence>
<evidence type="ECO:0000256" key="3">
    <source>
        <dbReference type="ARBA" id="ARBA00023125"/>
    </source>
</evidence>
<dbReference type="InterPro" id="IPR036390">
    <property type="entry name" value="WH_DNA-bd_sf"/>
</dbReference>
<comment type="similarity">
    <text evidence="1">Belongs to the LysR transcriptional regulatory family.</text>
</comment>
<name>A0ABT4M8F1_9NOCA</name>
<dbReference type="Pfam" id="PF00126">
    <property type="entry name" value="HTH_1"/>
    <property type="match status" value="1"/>
</dbReference>
<gene>
    <name evidence="7" type="ORF">O4220_01695</name>
</gene>
<feature type="domain" description="HTH lysR-type" evidence="6">
    <location>
        <begin position="3"/>
        <end position="60"/>
    </location>
</feature>
<dbReference type="EMBL" id="JAPWIJ010000001">
    <property type="protein sequence ID" value="MCZ4517211.1"/>
    <property type="molecule type" value="Genomic_DNA"/>
</dbReference>
<sequence length="300" mass="32349">MDVELSLLKLLVEIDCSGSMTAAAERLMFTPSAVSQQVKRLEAIVGTPVLERHARGVRLTEAGRLVAARAAAIDTQLSALRADLDDLLDARSGHVTLGVFPSFAASLLPDVMGAFRSAHPGIDLGIRSSRLRDLHAMLLGREVDLSLAWDYPELPMVVDDVETEVIADDATVLLVPAGWSRGGPVLLESLADEQWIVRASQHPITTMFRSACRRAGFEPRVLVESNDYMESQAMVAAGLGLTVAPAMTTRYLRDGVDSIALDELSKRRVLLCRLDQRKATPATDAMGSVLAALFAAMNST</sequence>
<evidence type="ECO:0000256" key="2">
    <source>
        <dbReference type="ARBA" id="ARBA00023015"/>
    </source>
</evidence>
<keyword evidence="5" id="KW-0804">Transcription</keyword>
<dbReference type="Pfam" id="PF03466">
    <property type="entry name" value="LysR_substrate"/>
    <property type="match status" value="1"/>
</dbReference>
<evidence type="ECO:0000259" key="6">
    <source>
        <dbReference type="PROSITE" id="PS50931"/>
    </source>
</evidence>
<evidence type="ECO:0000313" key="8">
    <source>
        <dbReference type="Proteomes" id="UP001081071"/>
    </source>
</evidence>
<dbReference type="PANTHER" id="PTHR30346:SF29">
    <property type="entry name" value="LYSR SUBSTRATE-BINDING"/>
    <property type="match status" value="1"/>
</dbReference>
<dbReference type="Gene3D" id="3.40.190.290">
    <property type="match status" value="1"/>
</dbReference>
<dbReference type="SUPFAM" id="SSF46785">
    <property type="entry name" value="Winged helix' DNA-binding domain"/>
    <property type="match status" value="1"/>
</dbReference>